<dbReference type="PANTHER" id="PTHR30289:SF1">
    <property type="entry name" value="PEBP (PHOSPHATIDYLETHANOLAMINE-BINDING PROTEIN) FAMILY PROTEIN"/>
    <property type="match status" value="1"/>
</dbReference>
<keyword evidence="3" id="KW-1185">Reference proteome</keyword>
<organism evidence="2 3">
    <name type="scientific">Sinomonas halotolerans</name>
    <dbReference type="NCBI Taxonomy" id="1644133"/>
    <lineage>
        <taxon>Bacteria</taxon>
        <taxon>Bacillati</taxon>
        <taxon>Actinomycetota</taxon>
        <taxon>Actinomycetes</taxon>
        <taxon>Micrococcales</taxon>
        <taxon>Micrococcaceae</taxon>
        <taxon>Sinomonas</taxon>
    </lineage>
</organism>
<dbReference type="InterPro" id="IPR005247">
    <property type="entry name" value="YbhB_YbcL/LppC-like"/>
</dbReference>
<evidence type="ECO:0000313" key="3">
    <source>
        <dbReference type="Proteomes" id="UP001422074"/>
    </source>
</evidence>
<comment type="caution">
    <text evidence="2">The sequence shown here is derived from an EMBL/GenBank/DDBJ whole genome shotgun (WGS) entry which is preliminary data.</text>
</comment>
<dbReference type="Pfam" id="PF01161">
    <property type="entry name" value="PBP"/>
    <property type="match status" value="1"/>
</dbReference>
<dbReference type="EMBL" id="JBDFRB010000003">
    <property type="protein sequence ID" value="MEN2743731.1"/>
    <property type="molecule type" value="Genomic_DNA"/>
</dbReference>
<dbReference type="SUPFAM" id="SSF49777">
    <property type="entry name" value="PEBP-like"/>
    <property type="match status" value="1"/>
</dbReference>
<keyword evidence="2" id="KW-0649">Protein kinase inhibitor</keyword>
<proteinExistence type="inferred from homology"/>
<dbReference type="NCBIfam" id="TIGR00481">
    <property type="entry name" value="YbhB/YbcL family Raf kinase inhibitor-like protein"/>
    <property type="match status" value="1"/>
</dbReference>
<name>A0ABU9WX27_9MICC</name>
<dbReference type="InterPro" id="IPR008914">
    <property type="entry name" value="PEBP"/>
</dbReference>
<dbReference type="PANTHER" id="PTHR30289">
    <property type="entry name" value="UNCHARACTERIZED PROTEIN YBCL-RELATED"/>
    <property type="match status" value="1"/>
</dbReference>
<gene>
    <name evidence="2" type="ORF">ABCQ75_04165</name>
</gene>
<evidence type="ECO:0000256" key="1">
    <source>
        <dbReference type="ARBA" id="ARBA00007120"/>
    </source>
</evidence>
<dbReference type="Proteomes" id="UP001422074">
    <property type="component" value="Unassembled WGS sequence"/>
</dbReference>
<dbReference type="InterPro" id="IPR036610">
    <property type="entry name" value="PEBP-like_sf"/>
</dbReference>
<accession>A0ABU9WX27</accession>
<dbReference type="RefSeq" id="WP_345883260.1">
    <property type="nucleotide sequence ID" value="NZ_JBDFRB010000003.1"/>
</dbReference>
<comment type="similarity">
    <text evidence="1">Belongs to the UPF0098 family.</text>
</comment>
<evidence type="ECO:0000313" key="2">
    <source>
        <dbReference type="EMBL" id="MEN2743731.1"/>
    </source>
</evidence>
<dbReference type="GO" id="GO:0004860">
    <property type="term" value="F:protein kinase inhibitor activity"/>
    <property type="evidence" value="ECO:0007669"/>
    <property type="project" value="UniProtKB-KW"/>
</dbReference>
<reference evidence="2 3" key="1">
    <citation type="submission" date="2024-05" db="EMBL/GenBank/DDBJ databases">
        <title>Sinomonas sp. nov., isolated from a waste landfill.</title>
        <authorList>
            <person name="Zhao Y."/>
        </authorList>
    </citation>
    <scope>NUCLEOTIDE SEQUENCE [LARGE SCALE GENOMIC DNA]</scope>
    <source>
        <strain evidence="2 3">CCTCC AB2014300</strain>
    </source>
</reference>
<dbReference type="Gene3D" id="3.90.280.10">
    <property type="entry name" value="PEBP-like"/>
    <property type="match status" value="1"/>
</dbReference>
<sequence length="172" mass="17342">MSFEVTSQDLADGAQLPAAQTSAHFGVPGGQDLSPQLAWSGAPAGTRSFAVTVMDPDAPRGAFCHWAVVNIPLEVDSLPEGAGGAPDGMGPSGDEAGLPVGSVELVNDAGFAGFVGGAPPRGSGPHRYIATVHALDVPQLPATPRTHGAKALKDIAAHEIGRAAITAVHETR</sequence>
<protein>
    <submittedName>
        <fullName evidence="2">YbhB/YbcL family Raf kinase inhibitor-like protein</fullName>
    </submittedName>
</protein>
<dbReference type="CDD" id="cd00865">
    <property type="entry name" value="PEBP_bact_arch"/>
    <property type="match status" value="1"/>
</dbReference>